<accession>A0A8J4DCF7</accession>
<comment type="caution">
    <text evidence="2">The sequence shown here is derived from an EMBL/GenBank/DDBJ whole genome shotgun (WGS) entry which is preliminary data.</text>
</comment>
<dbReference type="EMBL" id="BNCQ01000006">
    <property type="protein sequence ID" value="GIL99453.1"/>
    <property type="molecule type" value="Genomic_DNA"/>
</dbReference>
<feature type="non-terminal residue" evidence="2">
    <location>
        <position position="1"/>
    </location>
</feature>
<organism evidence="2 3">
    <name type="scientific">Volvox reticuliferus</name>
    <dbReference type="NCBI Taxonomy" id="1737510"/>
    <lineage>
        <taxon>Eukaryota</taxon>
        <taxon>Viridiplantae</taxon>
        <taxon>Chlorophyta</taxon>
        <taxon>core chlorophytes</taxon>
        <taxon>Chlorophyceae</taxon>
        <taxon>CS clade</taxon>
        <taxon>Chlamydomonadales</taxon>
        <taxon>Volvocaceae</taxon>
        <taxon>Volvox</taxon>
    </lineage>
</organism>
<feature type="compositionally biased region" description="Low complexity" evidence="1">
    <location>
        <begin position="39"/>
        <end position="48"/>
    </location>
</feature>
<dbReference type="Proteomes" id="UP000722791">
    <property type="component" value="Unassembled WGS sequence"/>
</dbReference>
<evidence type="ECO:0000256" key="1">
    <source>
        <dbReference type="SAM" id="MobiDB-lite"/>
    </source>
</evidence>
<protein>
    <submittedName>
        <fullName evidence="2">Uncharacterized protein</fullName>
    </submittedName>
</protein>
<name>A0A8J4DCF7_9CHLO</name>
<sequence length="124" mass="12921">HTGAPSTATCRRRVSRSSTAPPSDRRLRLDADMDAMEESAMPSTPSFTAASSSVLRRTSCCTGAAIQLSRFRAACRGSWVPRVSHQLAVRSSAASTACVTTVLDSTDSEPGAKAAAMVACIITS</sequence>
<feature type="region of interest" description="Disordered" evidence="1">
    <location>
        <begin position="1"/>
        <end position="48"/>
    </location>
</feature>
<dbReference type="AlphaFoldDB" id="A0A8J4DCF7"/>
<evidence type="ECO:0000313" key="2">
    <source>
        <dbReference type="EMBL" id="GIL99453.1"/>
    </source>
</evidence>
<reference evidence="2" key="1">
    <citation type="journal article" date="2021" name="Proc. Natl. Acad. Sci. U.S.A.">
        <title>Three genomes in the algal genus Volvox reveal the fate of a haploid sex-determining region after a transition to homothallism.</title>
        <authorList>
            <person name="Yamamoto K."/>
            <person name="Hamaji T."/>
            <person name="Kawai-Toyooka H."/>
            <person name="Matsuzaki R."/>
            <person name="Takahashi F."/>
            <person name="Nishimura Y."/>
            <person name="Kawachi M."/>
            <person name="Noguchi H."/>
            <person name="Minakuchi Y."/>
            <person name="Umen J.G."/>
            <person name="Toyoda A."/>
            <person name="Nozaki H."/>
        </authorList>
    </citation>
    <scope>NUCLEOTIDE SEQUENCE</scope>
    <source>
        <strain evidence="2">NIES-3785</strain>
    </source>
</reference>
<proteinExistence type="predicted"/>
<evidence type="ECO:0000313" key="3">
    <source>
        <dbReference type="Proteomes" id="UP000722791"/>
    </source>
</evidence>
<gene>
    <name evidence="2" type="ORF">Vretimale_4582</name>
</gene>